<protein>
    <recommendedName>
        <fullName evidence="3">DUF2203 family protein</fullName>
    </recommendedName>
</protein>
<name>A0A7W8QT36_9ACTN</name>
<accession>A0A7W8QT36</accession>
<evidence type="ECO:0000313" key="2">
    <source>
        <dbReference type="Proteomes" id="UP000572635"/>
    </source>
</evidence>
<dbReference type="Pfam" id="PF09969">
    <property type="entry name" value="DUF2203"/>
    <property type="match status" value="1"/>
</dbReference>
<dbReference type="RefSeq" id="WP_184398247.1">
    <property type="nucleotide sequence ID" value="NZ_BAAAJD010000047.1"/>
</dbReference>
<comment type="caution">
    <text evidence="1">The sequence shown here is derived from an EMBL/GenBank/DDBJ whole genome shotgun (WGS) entry which is preliminary data.</text>
</comment>
<dbReference type="AlphaFoldDB" id="A0A7W8QT36"/>
<organism evidence="1 2">
    <name type="scientific">Nocardiopsis composta</name>
    <dbReference type="NCBI Taxonomy" id="157465"/>
    <lineage>
        <taxon>Bacteria</taxon>
        <taxon>Bacillati</taxon>
        <taxon>Actinomycetota</taxon>
        <taxon>Actinomycetes</taxon>
        <taxon>Streptosporangiales</taxon>
        <taxon>Nocardiopsidaceae</taxon>
        <taxon>Nocardiopsis</taxon>
    </lineage>
</organism>
<keyword evidence="2" id="KW-1185">Reference proteome</keyword>
<dbReference type="EMBL" id="JACHDB010000002">
    <property type="protein sequence ID" value="MBB5435438.1"/>
    <property type="molecule type" value="Genomic_DNA"/>
</dbReference>
<sequence length="132" mass="14575">MTSDPEDASPSGPRVFTLEEARDLMPEIRRRTAELVELRADLAELAADLRSSGASELGGRAELKGLEARFEELRAWFPENGVEVKGLAPILLDLPALLDGAPVRLCWLEGEPELAWYHRSELGFIGRRPLPG</sequence>
<dbReference type="Proteomes" id="UP000572635">
    <property type="component" value="Unassembled WGS sequence"/>
</dbReference>
<evidence type="ECO:0008006" key="3">
    <source>
        <dbReference type="Google" id="ProtNLM"/>
    </source>
</evidence>
<reference evidence="1 2" key="1">
    <citation type="submission" date="2020-08" db="EMBL/GenBank/DDBJ databases">
        <title>Sequencing the genomes of 1000 actinobacteria strains.</title>
        <authorList>
            <person name="Klenk H.-P."/>
        </authorList>
    </citation>
    <scope>NUCLEOTIDE SEQUENCE [LARGE SCALE GENOMIC DNA]</scope>
    <source>
        <strain evidence="1 2">DSM 44551</strain>
    </source>
</reference>
<dbReference type="InterPro" id="IPR018699">
    <property type="entry name" value="DUF2203"/>
</dbReference>
<evidence type="ECO:0000313" key="1">
    <source>
        <dbReference type="EMBL" id="MBB5435438.1"/>
    </source>
</evidence>
<dbReference type="PIRSF" id="PIRSF016498">
    <property type="entry name" value="UCP016498"/>
    <property type="match status" value="1"/>
</dbReference>
<gene>
    <name evidence="1" type="ORF">HDA36_005586</name>
</gene>
<proteinExistence type="predicted"/>